<dbReference type="Proteomes" id="UP000813215">
    <property type="component" value="Unassembled WGS sequence"/>
</dbReference>
<accession>A0A9E3H539</accession>
<dbReference type="PANTHER" id="PTHR39456">
    <property type="entry name" value="METAL-DEPENDENT HYDROLASE"/>
    <property type="match status" value="1"/>
</dbReference>
<protein>
    <submittedName>
        <fullName evidence="2">Metal-dependent hydrolase</fullName>
    </submittedName>
</protein>
<evidence type="ECO:0000313" key="2">
    <source>
        <dbReference type="EMBL" id="MBW4431057.1"/>
    </source>
</evidence>
<dbReference type="EMBL" id="JAHHHW010000046">
    <property type="protein sequence ID" value="MBW4431057.1"/>
    <property type="molecule type" value="Genomic_DNA"/>
</dbReference>
<keyword evidence="1" id="KW-0472">Membrane</keyword>
<reference evidence="2" key="2">
    <citation type="journal article" date="2022" name="Microbiol. Resour. Announc.">
        <title>Metagenome Sequencing to Explore Phylogenomics of Terrestrial Cyanobacteria.</title>
        <authorList>
            <person name="Ward R.D."/>
            <person name="Stajich J.E."/>
            <person name="Johansen J.R."/>
            <person name="Huntemann M."/>
            <person name="Clum A."/>
            <person name="Foster B."/>
            <person name="Foster B."/>
            <person name="Roux S."/>
            <person name="Palaniappan K."/>
            <person name="Varghese N."/>
            <person name="Mukherjee S."/>
            <person name="Reddy T.B.K."/>
            <person name="Daum C."/>
            <person name="Copeland A."/>
            <person name="Chen I.A."/>
            <person name="Ivanova N.N."/>
            <person name="Kyrpides N.C."/>
            <person name="Shapiro N."/>
            <person name="Eloe-Fadrosh E.A."/>
            <person name="Pietrasiak N."/>
        </authorList>
    </citation>
    <scope>NUCLEOTIDE SEQUENCE</scope>
    <source>
        <strain evidence="2">HA4357-MV3</strain>
    </source>
</reference>
<sequence>MSQITVRQMNFDFSEQTERYWCGNSHFRTHFFNSITLLFPDGEQFMLRTIKGQIKQINNLQLKQEASAFIGQEAQHSIQHENFWEILQQQGYELKTYLRFLRFILWNICENWLSIELKLAMIAGVENCTNVVAELVLEEELLAEAEPKLKELFEWHAAEEIEHKTVAYDVLQNVTQSYLIRLLGMLIGYTFVFGFLNLGLFMMLYQDKKLLNFKVWQEMVQFLFIKEKFLFKVFLNSLEYLRKNFHPLQRDNFFLVRKGIG</sequence>
<keyword evidence="1" id="KW-0812">Transmembrane</keyword>
<evidence type="ECO:0000256" key="1">
    <source>
        <dbReference type="SAM" id="Phobius"/>
    </source>
</evidence>
<reference evidence="2" key="1">
    <citation type="submission" date="2021-05" db="EMBL/GenBank/DDBJ databases">
        <authorList>
            <person name="Pietrasiak N."/>
            <person name="Ward R."/>
            <person name="Stajich J.E."/>
            <person name="Kurbessoian T."/>
        </authorList>
    </citation>
    <scope>NUCLEOTIDE SEQUENCE</scope>
    <source>
        <strain evidence="2">HA4357-MV3</strain>
    </source>
</reference>
<keyword evidence="2" id="KW-0378">Hydrolase</keyword>
<dbReference type="AlphaFoldDB" id="A0A9E3H539"/>
<dbReference type="Pfam" id="PF10118">
    <property type="entry name" value="Metal_hydrol"/>
    <property type="match status" value="1"/>
</dbReference>
<dbReference type="GO" id="GO:0016787">
    <property type="term" value="F:hydrolase activity"/>
    <property type="evidence" value="ECO:0007669"/>
    <property type="project" value="UniProtKB-KW"/>
</dbReference>
<comment type="caution">
    <text evidence="2">The sequence shown here is derived from an EMBL/GenBank/DDBJ whole genome shotgun (WGS) entry which is preliminary data.</text>
</comment>
<evidence type="ECO:0000313" key="3">
    <source>
        <dbReference type="Proteomes" id="UP000813215"/>
    </source>
</evidence>
<dbReference type="InterPro" id="IPR016516">
    <property type="entry name" value="UCP07580"/>
</dbReference>
<keyword evidence="1" id="KW-1133">Transmembrane helix</keyword>
<dbReference type="PANTHER" id="PTHR39456:SF1">
    <property type="entry name" value="METAL-DEPENDENT HYDROLASE"/>
    <property type="match status" value="1"/>
</dbReference>
<organism evidence="2 3">
    <name type="scientific">Pelatocladus maniniholoensis HA4357-MV3</name>
    <dbReference type="NCBI Taxonomy" id="1117104"/>
    <lineage>
        <taxon>Bacteria</taxon>
        <taxon>Bacillati</taxon>
        <taxon>Cyanobacteriota</taxon>
        <taxon>Cyanophyceae</taxon>
        <taxon>Nostocales</taxon>
        <taxon>Nostocaceae</taxon>
        <taxon>Pelatocladus</taxon>
    </lineage>
</organism>
<proteinExistence type="predicted"/>
<feature type="transmembrane region" description="Helical" evidence="1">
    <location>
        <begin position="178"/>
        <end position="205"/>
    </location>
</feature>
<dbReference type="PIRSF" id="PIRSF007580">
    <property type="entry name" value="UCP07580"/>
    <property type="match status" value="1"/>
</dbReference>
<gene>
    <name evidence="2" type="ORF">KME28_04800</name>
</gene>
<name>A0A9E3H539_9NOST</name>